<organism evidence="1 2">
    <name type="scientific">Photorhabdus stackebrandtii</name>
    <dbReference type="NCBI Taxonomy" id="1123042"/>
    <lineage>
        <taxon>Bacteria</taxon>
        <taxon>Pseudomonadati</taxon>
        <taxon>Pseudomonadota</taxon>
        <taxon>Gammaproteobacteria</taxon>
        <taxon>Enterobacterales</taxon>
        <taxon>Morganellaceae</taxon>
        <taxon>Photorhabdus</taxon>
    </lineage>
</organism>
<reference evidence="1 2" key="1">
    <citation type="submission" date="2018-02" db="EMBL/GenBank/DDBJ databases">
        <authorList>
            <person name="Machado R.A."/>
        </authorList>
    </citation>
    <scope>NUCLEOTIDE SEQUENCE [LARGE SCALE GENOMIC DNA]</scope>
    <source>
        <strain evidence="1 2">DSM 23271</strain>
    </source>
</reference>
<gene>
    <name evidence="1" type="ORF">C5470_19630</name>
</gene>
<evidence type="ECO:0000313" key="1">
    <source>
        <dbReference type="EMBL" id="NHB98441.1"/>
    </source>
</evidence>
<accession>A0A7X5QQ03</accession>
<comment type="caution">
    <text evidence="1">The sequence shown here is derived from an EMBL/GenBank/DDBJ whole genome shotgun (WGS) entry which is preliminary data.</text>
</comment>
<name>A0A7X5QQ03_9GAMM</name>
<dbReference type="Proteomes" id="UP000547931">
    <property type="component" value="Unassembled WGS sequence"/>
</dbReference>
<dbReference type="AlphaFoldDB" id="A0A7X5QQ03"/>
<dbReference type="EMBL" id="PUJV01000035">
    <property type="protein sequence ID" value="NHB98441.1"/>
    <property type="molecule type" value="Genomic_DNA"/>
</dbReference>
<sequence length="78" mass="9403">MPDFQLKKLVFHNVSLMYHSTISKKLKRNQEINEYCPKQAHLQGASRRHFAKKATKITQEIKKWVKRLIWQDLRLLTI</sequence>
<keyword evidence="2" id="KW-1185">Reference proteome</keyword>
<protein>
    <submittedName>
        <fullName evidence="1">Uncharacterized protein</fullName>
    </submittedName>
</protein>
<proteinExistence type="predicted"/>
<evidence type="ECO:0000313" key="2">
    <source>
        <dbReference type="Proteomes" id="UP000547931"/>
    </source>
</evidence>